<dbReference type="InterPro" id="IPR029063">
    <property type="entry name" value="SAM-dependent_MTases_sf"/>
</dbReference>
<dbReference type="AlphaFoldDB" id="A0A2J6TUL2"/>
<keyword evidence="2" id="KW-0808">Transferase</keyword>
<protein>
    <submittedName>
        <fullName evidence="2">S-adenosyl-L-methionine-dependent methyltransferase</fullName>
    </submittedName>
</protein>
<dbReference type="Proteomes" id="UP000235371">
    <property type="component" value="Unassembled WGS sequence"/>
</dbReference>
<dbReference type="SUPFAM" id="SSF53335">
    <property type="entry name" value="S-adenosyl-L-methionine-dependent methyltransferases"/>
    <property type="match status" value="1"/>
</dbReference>
<evidence type="ECO:0000313" key="2">
    <source>
        <dbReference type="EMBL" id="PMD66695.1"/>
    </source>
</evidence>
<gene>
    <name evidence="2" type="ORF">K444DRAFT_124259</name>
</gene>
<dbReference type="GO" id="GO:0032259">
    <property type="term" value="P:methylation"/>
    <property type="evidence" value="ECO:0007669"/>
    <property type="project" value="UniProtKB-KW"/>
</dbReference>
<reference evidence="2 3" key="1">
    <citation type="submission" date="2016-04" db="EMBL/GenBank/DDBJ databases">
        <title>A degradative enzymes factory behind the ericoid mycorrhizal symbiosis.</title>
        <authorList>
            <consortium name="DOE Joint Genome Institute"/>
            <person name="Martino E."/>
            <person name="Morin E."/>
            <person name="Grelet G."/>
            <person name="Kuo A."/>
            <person name="Kohler A."/>
            <person name="Daghino S."/>
            <person name="Barry K."/>
            <person name="Choi C."/>
            <person name="Cichocki N."/>
            <person name="Clum A."/>
            <person name="Copeland A."/>
            <person name="Hainaut M."/>
            <person name="Haridas S."/>
            <person name="Labutti K."/>
            <person name="Lindquist E."/>
            <person name="Lipzen A."/>
            <person name="Khouja H.-R."/>
            <person name="Murat C."/>
            <person name="Ohm R."/>
            <person name="Olson A."/>
            <person name="Spatafora J."/>
            <person name="Veneault-Fourrey C."/>
            <person name="Henrissat B."/>
            <person name="Grigoriev I."/>
            <person name="Martin F."/>
            <person name="Perotto S."/>
        </authorList>
    </citation>
    <scope>NUCLEOTIDE SEQUENCE [LARGE SCALE GENOMIC DNA]</scope>
    <source>
        <strain evidence="2 3">E</strain>
    </source>
</reference>
<evidence type="ECO:0000259" key="1">
    <source>
        <dbReference type="Pfam" id="PF00891"/>
    </source>
</evidence>
<name>A0A2J6TUL2_9HELO</name>
<dbReference type="RefSeq" id="XP_024743599.1">
    <property type="nucleotide sequence ID" value="XM_024870406.1"/>
</dbReference>
<dbReference type="Pfam" id="PF00891">
    <property type="entry name" value="Methyltransf_2"/>
    <property type="match status" value="1"/>
</dbReference>
<dbReference type="Gene3D" id="3.40.50.150">
    <property type="entry name" value="Vaccinia Virus protein VP39"/>
    <property type="match status" value="1"/>
</dbReference>
<keyword evidence="3" id="KW-1185">Reference proteome</keyword>
<organism evidence="2 3">
    <name type="scientific">Hyaloscypha bicolor E</name>
    <dbReference type="NCBI Taxonomy" id="1095630"/>
    <lineage>
        <taxon>Eukaryota</taxon>
        <taxon>Fungi</taxon>
        <taxon>Dikarya</taxon>
        <taxon>Ascomycota</taxon>
        <taxon>Pezizomycotina</taxon>
        <taxon>Leotiomycetes</taxon>
        <taxon>Helotiales</taxon>
        <taxon>Hyaloscyphaceae</taxon>
        <taxon>Hyaloscypha</taxon>
        <taxon>Hyaloscypha bicolor</taxon>
    </lineage>
</organism>
<dbReference type="GeneID" id="36578488"/>
<evidence type="ECO:0000313" key="3">
    <source>
        <dbReference type="Proteomes" id="UP000235371"/>
    </source>
</evidence>
<dbReference type="InterPro" id="IPR001077">
    <property type="entry name" value="COMT_C"/>
</dbReference>
<dbReference type="GO" id="GO:0008171">
    <property type="term" value="F:O-methyltransferase activity"/>
    <property type="evidence" value="ECO:0007669"/>
    <property type="project" value="InterPro"/>
</dbReference>
<sequence length="139" mass="15557">MFVDARGGFGHQAKLLKGAPGRVGVQDLAQMEGEDIPGIEFQVHKFNQEQPAESARAYYLRFVIHHDYGFDGNLEILANIRKAMKPGYSRLLVNECIIPEQTPSRFMTIAGMSMMSLEGWKGRRGQYRELLEAAGLKVG</sequence>
<accession>A0A2J6TUL2</accession>
<keyword evidence="2" id="KW-0489">Methyltransferase</keyword>
<dbReference type="InParanoid" id="A0A2J6TUL2"/>
<dbReference type="EMBL" id="KZ613743">
    <property type="protein sequence ID" value="PMD66695.1"/>
    <property type="molecule type" value="Genomic_DNA"/>
</dbReference>
<dbReference type="PANTHER" id="PTHR43712:SF1">
    <property type="entry name" value="HYPOTHETICAL O-METHYLTRANSFERASE (EUROFUNG)-RELATED"/>
    <property type="match status" value="1"/>
</dbReference>
<dbReference type="OrthoDB" id="1535081at2759"/>
<feature type="domain" description="O-methyltransferase C-terminal" evidence="1">
    <location>
        <begin position="36"/>
        <end position="136"/>
    </location>
</feature>
<dbReference type="PANTHER" id="PTHR43712">
    <property type="entry name" value="PUTATIVE (AFU_ORTHOLOGUE AFUA_4G14580)-RELATED"/>
    <property type="match status" value="1"/>
</dbReference>
<proteinExistence type="predicted"/>